<evidence type="ECO:0000313" key="3">
    <source>
        <dbReference type="EMBL" id="TVU24408.1"/>
    </source>
</evidence>
<sequence length="309" mass="35579">MHQVAIKQCRLRLPLPIEQPLPRELLFEDELERAQVPITEKTLRQGFQNWFRNHVMMLWTANEEEVDDDLFSLACGPDFRVKKYSSCIVNGVRFNTVDRDSNRRTQNSGVMSLGTHNNSVIDFYGTLKEIIQLDYNGDDRSVVLFKCDGYKLDGKSTALKDDKYFKSINIGSLWYKKDSLILATQARKVFYIPDTKNGNKWRIVQTFDHRHLFNVRETDGALYNAPAYQDDECCEPEGMRMAVSDLTCQQPLNRENEQPIVFEAAEIALLMKETDKDVSGSDTEDEADDTLTVYCSDNEIEPEVDSDDE</sequence>
<evidence type="ECO:0000313" key="4">
    <source>
        <dbReference type="Proteomes" id="UP000324897"/>
    </source>
</evidence>
<feature type="non-terminal residue" evidence="3">
    <location>
        <position position="1"/>
    </location>
</feature>
<comment type="caution">
    <text evidence="3">The sequence shown here is derived from an EMBL/GenBank/DDBJ whole genome shotgun (WGS) entry which is preliminary data.</text>
</comment>
<keyword evidence="4" id="KW-1185">Reference proteome</keyword>
<organism evidence="3 4">
    <name type="scientific">Eragrostis curvula</name>
    <name type="common">weeping love grass</name>
    <dbReference type="NCBI Taxonomy" id="38414"/>
    <lineage>
        <taxon>Eukaryota</taxon>
        <taxon>Viridiplantae</taxon>
        <taxon>Streptophyta</taxon>
        <taxon>Embryophyta</taxon>
        <taxon>Tracheophyta</taxon>
        <taxon>Spermatophyta</taxon>
        <taxon>Magnoliopsida</taxon>
        <taxon>Liliopsida</taxon>
        <taxon>Poales</taxon>
        <taxon>Poaceae</taxon>
        <taxon>PACMAD clade</taxon>
        <taxon>Chloridoideae</taxon>
        <taxon>Eragrostideae</taxon>
        <taxon>Eragrostidinae</taxon>
        <taxon>Eragrostis</taxon>
    </lineage>
</organism>
<evidence type="ECO:0000256" key="1">
    <source>
        <dbReference type="SAM" id="MobiDB-lite"/>
    </source>
</evidence>
<dbReference type="PANTHER" id="PTHR48258">
    <property type="entry name" value="DUF4218 DOMAIN-CONTAINING PROTEIN-RELATED"/>
    <property type="match status" value="1"/>
</dbReference>
<reference evidence="3 4" key="1">
    <citation type="journal article" date="2019" name="Sci. Rep.">
        <title>A high-quality genome of Eragrostis curvula grass provides insights into Poaceae evolution and supports new strategies to enhance forage quality.</title>
        <authorList>
            <person name="Carballo J."/>
            <person name="Santos B.A.C.M."/>
            <person name="Zappacosta D."/>
            <person name="Garbus I."/>
            <person name="Selva J.P."/>
            <person name="Gallo C.A."/>
            <person name="Diaz A."/>
            <person name="Albertini E."/>
            <person name="Caccamo M."/>
            <person name="Echenique V."/>
        </authorList>
    </citation>
    <scope>NUCLEOTIDE SEQUENCE [LARGE SCALE GENOMIC DNA]</scope>
    <source>
        <strain evidence="4">cv. Victoria</strain>
        <tissue evidence="3">Leaf</tissue>
    </source>
</reference>
<accession>A0A5J9UM52</accession>
<dbReference type="Gramene" id="TVU24408">
    <property type="protein sequence ID" value="TVU24408"/>
    <property type="gene ID" value="EJB05_26842"/>
</dbReference>
<dbReference type="AlphaFoldDB" id="A0A5J9UM52"/>
<dbReference type="PANTHER" id="PTHR48258:SF14">
    <property type="entry name" value="OS02G0583300 PROTEIN"/>
    <property type="match status" value="1"/>
</dbReference>
<evidence type="ECO:0000259" key="2">
    <source>
        <dbReference type="Pfam" id="PF13952"/>
    </source>
</evidence>
<dbReference type="Proteomes" id="UP000324897">
    <property type="component" value="Chromosome 2"/>
</dbReference>
<feature type="domain" description="DUF4216" evidence="2">
    <location>
        <begin position="131"/>
        <end position="204"/>
    </location>
</feature>
<dbReference type="Pfam" id="PF13952">
    <property type="entry name" value="DUF4216"/>
    <property type="match status" value="1"/>
</dbReference>
<proteinExistence type="predicted"/>
<dbReference type="OrthoDB" id="673136at2759"/>
<name>A0A5J9UM52_9POAL</name>
<feature type="compositionally biased region" description="Acidic residues" evidence="1">
    <location>
        <begin position="298"/>
        <end position="309"/>
    </location>
</feature>
<gene>
    <name evidence="3" type="ORF">EJB05_26842</name>
</gene>
<protein>
    <recommendedName>
        <fullName evidence="2">DUF4216 domain-containing protein</fullName>
    </recommendedName>
</protein>
<dbReference type="EMBL" id="RWGY01000013">
    <property type="protein sequence ID" value="TVU24408.1"/>
    <property type="molecule type" value="Genomic_DNA"/>
</dbReference>
<dbReference type="InterPro" id="IPR025312">
    <property type="entry name" value="DUF4216"/>
</dbReference>
<feature type="region of interest" description="Disordered" evidence="1">
    <location>
        <begin position="274"/>
        <end position="309"/>
    </location>
</feature>